<evidence type="ECO:0000313" key="5">
    <source>
        <dbReference type="Proteomes" id="UP000054408"/>
    </source>
</evidence>
<feature type="region of interest" description="Disordered" evidence="2">
    <location>
        <begin position="416"/>
        <end position="464"/>
    </location>
</feature>
<dbReference type="InterPro" id="IPR029130">
    <property type="entry name" value="Acid_ceramidase_N"/>
</dbReference>
<dbReference type="PANTHER" id="PTHR28583:SF1">
    <property type="entry name" value="ACID CERAMIDASE"/>
    <property type="match status" value="1"/>
</dbReference>
<name>A0A0L0DL39_THETB</name>
<sequence>MSRRPRRGRVKVPRFRVDLDDAPTDRWTHIVREYKEDFVAIRAQLQETIREEAGPRLGAFIESVLSTLMSTVTKMGAVYYGAELKGIARETGMPLGMLAVLQLVYEASAACTSIVVPCGEGPPVHIRTMDWEMDFLRPLTIEVEFWRDGVPLYVAPTWAGAVGVLTACKTGAFSASVNFRLTEDGSYWGNVKRLLARSWPIGFLLREVCESTQAYADAADILATASLVAPVYFTLCGIAPGEGCIITRGPSVEERRWELAADGPCVQTNVDYFDVDGESDIMWSRERLALGRSLVDSLSTSPDREALFGLVSTWPICNELTVYASYLEPITGVVKTYLPNTRSGFRHRSTAVAGPDARVRCRNCRTRFTESLNASGRCAHVGDWHAAYNDCSKIKCAWGLKSSIGKQHWSCCFSTSRRSRGCPRSGAHVPGSDSDSESDSDDSSHSPASSSSSSSSVSAVSSAS</sequence>
<feature type="compositionally biased region" description="Low complexity" evidence="2">
    <location>
        <begin position="445"/>
        <end position="464"/>
    </location>
</feature>
<gene>
    <name evidence="4" type="ORF">AMSG_00910</name>
</gene>
<reference evidence="4 5" key="1">
    <citation type="submission" date="2010-05" db="EMBL/GenBank/DDBJ databases">
        <title>The Genome Sequence of Thecamonas trahens ATCC 50062.</title>
        <authorList>
            <consortium name="The Broad Institute Genome Sequencing Platform"/>
            <person name="Russ C."/>
            <person name="Cuomo C."/>
            <person name="Shea T."/>
            <person name="Young S.K."/>
            <person name="Zeng Q."/>
            <person name="Koehrsen M."/>
            <person name="Haas B."/>
            <person name="Borodovsky M."/>
            <person name="Guigo R."/>
            <person name="Alvarado L."/>
            <person name="Berlin A."/>
            <person name="Bochicchio J."/>
            <person name="Borenstein D."/>
            <person name="Chapman S."/>
            <person name="Chen Z."/>
            <person name="Freedman E."/>
            <person name="Gellesch M."/>
            <person name="Goldberg J."/>
            <person name="Griggs A."/>
            <person name="Gujja S."/>
            <person name="Heilman E."/>
            <person name="Heiman D."/>
            <person name="Hepburn T."/>
            <person name="Howarth C."/>
            <person name="Jen D."/>
            <person name="Larson L."/>
            <person name="Mehta T."/>
            <person name="Park D."/>
            <person name="Pearson M."/>
            <person name="Roberts A."/>
            <person name="Saif S."/>
            <person name="Shenoy N."/>
            <person name="Sisk P."/>
            <person name="Stolte C."/>
            <person name="Sykes S."/>
            <person name="Thomson T."/>
            <person name="Walk T."/>
            <person name="White J."/>
            <person name="Yandava C."/>
            <person name="Burger G."/>
            <person name="Gray M.W."/>
            <person name="Holland P.W.H."/>
            <person name="King N."/>
            <person name="Lang F.B.F."/>
            <person name="Roger A.J."/>
            <person name="Ruiz-Trillo I."/>
            <person name="Lander E."/>
            <person name="Nusbaum C."/>
        </authorList>
    </citation>
    <scope>NUCLEOTIDE SEQUENCE [LARGE SCALE GENOMIC DNA]</scope>
    <source>
        <strain evidence="4 5">ATCC 50062</strain>
    </source>
</reference>
<protein>
    <recommendedName>
        <fullName evidence="1">ceramidase</fullName>
        <ecNumber evidence="1">3.5.1.23</ecNumber>
    </recommendedName>
</protein>
<dbReference type="RefSeq" id="XP_013762088.1">
    <property type="nucleotide sequence ID" value="XM_013906634.1"/>
</dbReference>
<dbReference type="GO" id="GO:0017040">
    <property type="term" value="F:N-acylsphingosine amidohydrolase activity"/>
    <property type="evidence" value="ECO:0007669"/>
    <property type="project" value="UniProtKB-EC"/>
</dbReference>
<dbReference type="STRING" id="461836.A0A0L0DL39"/>
<accession>A0A0L0DL39</accession>
<dbReference type="OrthoDB" id="5273684at2759"/>
<feature type="domain" description="Acid ceramidase N-terminal" evidence="3">
    <location>
        <begin position="11"/>
        <end position="68"/>
    </location>
</feature>
<evidence type="ECO:0000313" key="4">
    <source>
        <dbReference type="EMBL" id="KNC52083.1"/>
    </source>
</evidence>
<evidence type="ECO:0000256" key="2">
    <source>
        <dbReference type="SAM" id="MobiDB-lite"/>
    </source>
</evidence>
<dbReference type="GeneID" id="25560686"/>
<dbReference type="PANTHER" id="PTHR28583">
    <property type="entry name" value="ACID AMIDASE"/>
    <property type="match status" value="1"/>
</dbReference>
<organism evidence="4 5">
    <name type="scientific">Thecamonas trahens ATCC 50062</name>
    <dbReference type="NCBI Taxonomy" id="461836"/>
    <lineage>
        <taxon>Eukaryota</taxon>
        <taxon>Apusozoa</taxon>
        <taxon>Apusomonadida</taxon>
        <taxon>Apusomonadidae</taxon>
        <taxon>Thecamonas</taxon>
    </lineage>
</organism>
<dbReference type="EMBL" id="GL349436">
    <property type="protein sequence ID" value="KNC52083.1"/>
    <property type="molecule type" value="Genomic_DNA"/>
</dbReference>
<dbReference type="AlphaFoldDB" id="A0A0L0DL39"/>
<keyword evidence="5" id="KW-1185">Reference proteome</keyword>
<evidence type="ECO:0000256" key="1">
    <source>
        <dbReference type="ARBA" id="ARBA00011891"/>
    </source>
</evidence>
<dbReference type="Pfam" id="PF15508">
    <property type="entry name" value="NAAA-beta"/>
    <property type="match status" value="1"/>
</dbReference>
<dbReference type="EC" id="3.5.1.23" evidence="1"/>
<dbReference type="Proteomes" id="UP000054408">
    <property type="component" value="Unassembled WGS sequence"/>
</dbReference>
<dbReference type="eggNOG" id="ENOG502QVBG">
    <property type="taxonomic scope" value="Eukaryota"/>
</dbReference>
<evidence type="ECO:0000259" key="3">
    <source>
        <dbReference type="Pfam" id="PF15508"/>
    </source>
</evidence>
<proteinExistence type="predicted"/>